<dbReference type="KEGG" id="npl:FGF80_00930"/>
<dbReference type="GeneID" id="96154485"/>
<name>A0A4P9TDZ7_9EURY</name>
<feature type="region of interest" description="Disordered" evidence="1">
    <location>
        <begin position="1"/>
        <end position="33"/>
    </location>
</feature>
<feature type="compositionally biased region" description="Basic and acidic residues" evidence="1">
    <location>
        <begin position="17"/>
        <end position="33"/>
    </location>
</feature>
<dbReference type="SUPFAM" id="SSF110849">
    <property type="entry name" value="ParB/Sulfiredoxin"/>
    <property type="match status" value="1"/>
</dbReference>
<feature type="region of interest" description="Disordered" evidence="1">
    <location>
        <begin position="195"/>
        <end position="253"/>
    </location>
</feature>
<dbReference type="AlphaFoldDB" id="A0A4P9TDZ7"/>
<reference evidence="4" key="1">
    <citation type="submission" date="2019-05" db="EMBL/GenBank/DDBJ databases">
        <title>Complete Genome Sequence and Methylation Pattern of the Halophilic Archaeon Natrinema pallidum BOL6-1.</title>
        <authorList>
            <person name="DasSarma P."/>
            <person name="DasSarma B.P."/>
            <person name="DasSarma S.L."/>
            <person name="Martinez F.L."/>
            <person name="Guzman D."/>
            <person name="Roberts R.J."/>
            <person name="DasSarma S."/>
        </authorList>
    </citation>
    <scope>NUCLEOTIDE SEQUENCE [LARGE SCALE GENOMIC DNA]</scope>
    <source>
        <strain evidence="4">BOL6-1</strain>
    </source>
</reference>
<feature type="compositionally biased region" description="Basic and acidic residues" evidence="1">
    <location>
        <begin position="196"/>
        <end position="208"/>
    </location>
</feature>
<dbReference type="InterPro" id="IPR029063">
    <property type="entry name" value="SAM-dependent_MTases_sf"/>
</dbReference>
<feature type="compositionally biased region" description="Polar residues" evidence="1">
    <location>
        <begin position="136"/>
        <end position="147"/>
    </location>
</feature>
<proteinExistence type="predicted"/>
<accession>A0A4P9TDZ7</accession>
<dbReference type="EMBL" id="CP040637">
    <property type="protein sequence ID" value="QCW01890.1"/>
    <property type="molecule type" value="Genomic_DNA"/>
</dbReference>
<dbReference type="GO" id="GO:0003676">
    <property type="term" value="F:nucleic acid binding"/>
    <property type="evidence" value="ECO:0007669"/>
    <property type="project" value="InterPro"/>
</dbReference>
<protein>
    <recommendedName>
        <fullName evidence="2">ParB-like N-terminal domain-containing protein</fullName>
    </recommendedName>
</protein>
<gene>
    <name evidence="3" type="ORF">FGF80_00930</name>
</gene>
<feature type="compositionally biased region" description="Basic and acidic residues" evidence="1">
    <location>
        <begin position="100"/>
        <end position="132"/>
    </location>
</feature>
<dbReference type="Gene3D" id="3.40.50.150">
    <property type="entry name" value="Vaccinia Virus protein VP39"/>
    <property type="match status" value="1"/>
</dbReference>
<keyword evidence="4" id="KW-1185">Reference proteome</keyword>
<evidence type="ECO:0000256" key="1">
    <source>
        <dbReference type="SAM" id="MobiDB-lite"/>
    </source>
</evidence>
<dbReference type="InterPro" id="IPR036086">
    <property type="entry name" value="ParB/Sulfiredoxin_sf"/>
</dbReference>
<dbReference type="Pfam" id="PF02195">
    <property type="entry name" value="ParB_N"/>
    <property type="match status" value="1"/>
</dbReference>
<evidence type="ECO:0000313" key="4">
    <source>
        <dbReference type="Proteomes" id="UP000307562"/>
    </source>
</evidence>
<dbReference type="REBASE" id="312073">
    <property type="entry name" value="M.NpaBOL61ORF930P"/>
</dbReference>
<dbReference type="InterPro" id="IPR002052">
    <property type="entry name" value="DNA_methylase_N6_adenine_CS"/>
</dbReference>
<feature type="compositionally biased region" description="Acidic residues" evidence="1">
    <location>
        <begin position="148"/>
        <end position="159"/>
    </location>
</feature>
<organism evidence="3 4">
    <name type="scientific">Natrinema pallidum</name>
    <dbReference type="NCBI Taxonomy" id="69527"/>
    <lineage>
        <taxon>Archaea</taxon>
        <taxon>Methanobacteriati</taxon>
        <taxon>Methanobacteriota</taxon>
        <taxon>Stenosarchaea group</taxon>
        <taxon>Halobacteria</taxon>
        <taxon>Halobacteriales</taxon>
        <taxon>Natrialbaceae</taxon>
        <taxon>Natrinema</taxon>
    </lineage>
</organism>
<feature type="compositionally biased region" description="Acidic residues" evidence="1">
    <location>
        <begin position="225"/>
        <end position="249"/>
    </location>
</feature>
<dbReference type="SUPFAM" id="SSF53335">
    <property type="entry name" value="S-adenosyl-L-methionine-dependent methyltransferases"/>
    <property type="match status" value="2"/>
</dbReference>
<dbReference type="InterPro" id="IPR003115">
    <property type="entry name" value="ParB_N"/>
</dbReference>
<sequence length="470" mass="53163">MAEAVPSEIEYLDPDSLEPHPLNDDVYGDRTDPDEALLSSIEDIGVVEPIVADPQPEAGEVSDQPTIISGHRRTEAAKKVGLEQVPVRFVRLETDLERQERLLVHNQSRDKSFSQKLREAEELERIERERARQRQGTRTDIVENSSQGDEETSSPDDDDFGKTRDKVADTVGFGSGRTYDMAKTVWDAAQDGDTVAQHEVDKLDREEQSVYGAYQKVRDRVQTETEADDEDGTSSSDEEEQDSSSDDEERERVAAEDAILSAHKGTNDEVFPEVLDLHVEPGSAIADVTYGEGVFWRQVPSGKYELTATDIDPSRSPDSTDGVDCRELPYDDASFDCIVLDPPYAEGFYETPDKPSENDYWIKDRYVGTTGEQSATYHDAVLEMYAAAGEEARRVLRDDGLLIAKMQDEVSRNEQRLTHVEVTNIYEEMGFHAKDLFVVVRPDTPTVGRMYEQRRARKNHSYFLIYEKRE</sequence>
<dbReference type="Proteomes" id="UP000307562">
    <property type="component" value="Chromosome"/>
</dbReference>
<feature type="domain" description="ParB-like N-terminal" evidence="2">
    <location>
        <begin position="10"/>
        <end position="107"/>
    </location>
</feature>
<dbReference type="GO" id="GO:0008168">
    <property type="term" value="F:methyltransferase activity"/>
    <property type="evidence" value="ECO:0007669"/>
    <property type="project" value="InterPro"/>
</dbReference>
<dbReference type="Gene3D" id="3.90.1530.10">
    <property type="entry name" value="Conserved hypothetical protein from pyrococcus furiosus pfu- 392566-001, ParB domain"/>
    <property type="match status" value="1"/>
</dbReference>
<dbReference type="GO" id="GO:0032259">
    <property type="term" value="P:methylation"/>
    <property type="evidence" value="ECO:0007669"/>
    <property type="project" value="InterPro"/>
</dbReference>
<feature type="region of interest" description="Disordered" evidence="1">
    <location>
        <begin position="100"/>
        <end position="179"/>
    </location>
</feature>
<dbReference type="SMART" id="SM00470">
    <property type="entry name" value="ParB"/>
    <property type="match status" value="1"/>
</dbReference>
<dbReference type="RefSeq" id="WP_138651683.1">
    <property type="nucleotide sequence ID" value="NZ_CP040637.1"/>
</dbReference>
<dbReference type="PROSITE" id="PS00092">
    <property type="entry name" value="N6_MTASE"/>
    <property type="match status" value="1"/>
</dbReference>
<evidence type="ECO:0000313" key="3">
    <source>
        <dbReference type="EMBL" id="QCW01890.1"/>
    </source>
</evidence>
<evidence type="ECO:0000259" key="2">
    <source>
        <dbReference type="SMART" id="SM00470"/>
    </source>
</evidence>